<accession>A0A1E3BKC9</accession>
<gene>
    <name evidence="1" type="ORF">SI65_02269</name>
</gene>
<proteinExistence type="predicted"/>
<name>A0A1E3BKC9_ASPCR</name>
<dbReference type="VEuPathDB" id="FungiDB:SI65_02269"/>
<evidence type="ECO:0000313" key="1">
    <source>
        <dbReference type="EMBL" id="ODM21425.1"/>
    </source>
</evidence>
<dbReference type="Proteomes" id="UP000094569">
    <property type="component" value="Unassembled WGS sequence"/>
</dbReference>
<protein>
    <submittedName>
        <fullName evidence="1">Uncharacterized protein</fullName>
    </submittedName>
</protein>
<comment type="caution">
    <text evidence="1">The sequence shown here is derived from an EMBL/GenBank/DDBJ whole genome shotgun (WGS) entry which is preliminary data.</text>
</comment>
<dbReference type="AlphaFoldDB" id="A0A1E3BKC9"/>
<sequence>MKHSPGKTVFSVGAGACTFVDGKPVPNPLKGLTAGILSPFTRLDAKTWLHDRAESDVQKILIDTYRLRVVQDRRDNEESVGRESGFYDEF</sequence>
<keyword evidence="2" id="KW-1185">Reference proteome</keyword>
<organism evidence="1 2">
    <name type="scientific">Aspergillus cristatus</name>
    <name type="common">Chinese Fuzhuan brick tea-fermentation fungus</name>
    <name type="synonym">Eurotium cristatum</name>
    <dbReference type="NCBI Taxonomy" id="573508"/>
    <lineage>
        <taxon>Eukaryota</taxon>
        <taxon>Fungi</taxon>
        <taxon>Dikarya</taxon>
        <taxon>Ascomycota</taxon>
        <taxon>Pezizomycotina</taxon>
        <taxon>Eurotiomycetes</taxon>
        <taxon>Eurotiomycetidae</taxon>
        <taxon>Eurotiales</taxon>
        <taxon>Aspergillaceae</taxon>
        <taxon>Aspergillus</taxon>
        <taxon>Aspergillus subgen. Aspergillus</taxon>
    </lineage>
</organism>
<evidence type="ECO:0000313" key="2">
    <source>
        <dbReference type="Proteomes" id="UP000094569"/>
    </source>
</evidence>
<dbReference type="OrthoDB" id="432970at2759"/>
<dbReference type="EMBL" id="JXNT01000002">
    <property type="protein sequence ID" value="ODM21425.1"/>
    <property type="molecule type" value="Genomic_DNA"/>
</dbReference>
<reference evidence="1 2" key="1">
    <citation type="journal article" date="2016" name="BMC Genomics">
        <title>Comparative genomic and transcriptomic analyses of the Fuzhuan brick tea-fermentation fungus Aspergillus cristatus.</title>
        <authorList>
            <person name="Ge Y."/>
            <person name="Wang Y."/>
            <person name="Liu Y."/>
            <person name="Tan Y."/>
            <person name="Ren X."/>
            <person name="Zhang X."/>
            <person name="Hyde K.D."/>
            <person name="Liu Y."/>
            <person name="Liu Z."/>
        </authorList>
    </citation>
    <scope>NUCLEOTIDE SEQUENCE [LARGE SCALE GENOMIC DNA]</scope>
    <source>
        <strain evidence="1 2">GZAAS20.1005</strain>
    </source>
</reference>